<reference evidence="1" key="1">
    <citation type="submission" date="2021-02" db="EMBL/GenBank/DDBJ databases">
        <authorList>
            <person name="Nowell W R."/>
        </authorList>
    </citation>
    <scope>NUCLEOTIDE SEQUENCE</scope>
</reference>
<evidence type="ECO:0000313" key="2">
    <source>
        <dbReference type="Proteomes" id="UP000681720"/>
    </source>
</evidence>
<gene>
    <name evidence="1" type="ORF">GIL414_LOCUS74388</name>
</gene>
<feature type="non-terminal residue" evidence="1">
    <location>
        <position position="1"/>
    </location>
</feature>
<proteinExistence type="predicted"/>
<organism evidence="1 2">
    <name type="scientific">Rotaria magnacalcarata</name>
    <dbReference type="NCBI Taxonomy" id="392030"/>
    <lineage>
        <taxon>Eukaryota</taxon>
        <taxon>Metazoa</taxon>
        <taxon>Spiralia</taxon>
        <taxon>Gnathifera</taxon>
        <taxon>Rotifera</taxon>
        <taxon>Eurotatoria</taxon>
        <taxon>Bdelloidea</taxon>
        <taxon>Philodinida</taxon>
        <taxon>Philodinidae</taxon>
        <taxon>Rotaria</taxon>
    </lineage>
</organism>
<comment type="caution">
    <text evidence="1">The sequence shown here is derived from an EMBL/GenBank/DDBJ whole genome shotgun (WGS) entry which is preliminary data.</text>
</comment>
<name>A0A8S3IAA0_9BILA</name>
<dbReference type="EMBL" id="CAJOBJ010340748">
    <property type="protein sequence ID" value="CAF5194726.1"/>
    <property type="molecule type" value="Genomic_DNA"/>
</dbReference>
<accession>A0A8S3IAA0</accession>
<dbReference type="AlphaFoldDB" id="A0A8S3IAA0"/>
<sequence length="79" mass="9284">MNELTASNTNFSQIEEQLRQQIKDEQSKYSKLMIDFEQNKIGQLKTQEELNTTRELLASFRLENETLQTSCQNQQVEIS</sequence>
<protein>
    <submittedName>
        <fullName evidence="1">Uncharacterized protein</fullName>
    </submittedName>
</protein>
<evidence type="ECO:0000313" key="1">
    <source>
        <dbReference type="EMBL" id="CAF5194726.1"/>
    </source>
</evidence>
<dbReference type="Proteomes" id="UP000681720">
    <property type="component" value="Unassembled WGS sequence"/>
</dbReference>